<dbReference type="HOGENOM" id="CLU_1958188_0_0_5"/>
<feature type="region of interest" description="Disordered" evidence="1">
    <location>
        <begin position="27"/>
        <end position="49"/>
    </location>
</feature>
<gene>
    <name evidence="2" type="ORF">HMPREF9718_04107</name>
</gene>
<dbReference type="RefSeq" id="WP_004211954.1">
    <property type="nucleotide sequence ID" value="NZ_JH992904.1"/>
</dbReference>
<sequence length="128" mass="13829">MHLDFEARTGARKAVTLMWTRAAGGQAFARPSGQGSAQASGSGAAAHGMDAEEDSLWDARIAERWLGAYEGEVEDGEEWDLVAILGQVAGVWFAATMLVDGEGAPRQVGARRNLPSKWAALRAFRQWR</sequence>
<proteinExistence type="predicted"/>
<dbReference type="EMBL" id="AGZU01000016">
    <property type="protein sequence ID" value="EKU72744.1"/>
    <property type="molecule type" value="Genomic_DNA"/>
</dbReference>
<reference evidence="2 3" key="1">
    <citation type="submission" date="2012-09" db="EMBL/GenBank/DDBJ databases">
        <title>The Genome Sequence of Sphingobium yanoikuyae ATCC 51230.</title>
        <authorList>
            <consortium name="The Broad Institute Genome Sequencing Platform"/>
            <person name="Earl A."/>
            <person name="Ward D."/>
            <person name="Feldgarden M."/>
            <person name="Gevers D."/>
            <person name="Huys G."/>
            <person name="Walker B."/>
            <person name="Young S.K."/>
            <person name="Zeng Q."/>
            <person name="Gargeya S."/>
            <person name="Fitzgerald M."/>
            <person name="Haas B."/>
            <person name="Abouelleil A."/>
            <person name="Alvarado L."/>
            <person name="Arachchi H.M."/>
            <person name="Berlin A.M."/>
            <person name="Chapman S.B."/>
            <person name="Goldberg J."/>
            <person name="Griggs A."/>
            <person name="Gujja S."/>
            <person name="Hansen M."/>
            <person name="Howarth C."/>
            <person name="Imamovic A."/>
            <person name="Larimer J."/>
            <person name="McCowen C."/>
            <person name="Montmayeur A."/>
            <person name="Murphy C."/>
            <person name="Neiman D."/>
            <person name="Pearson M."/>
            <person name="Priest M."/>
            <person name="Roberts A."/>
            <person name="Saif S."/>
            <person name="Shea T."/>
            <person name="Sisk P."/>
            <person name="Sykes S."/>
            <person name="Wortman J."/>
            <person name="Nusbaum C."/>
            <person name="Birren B."/>
        </authorList>
    </citation>
    <scope>NUCLEOTIDE SEQUENCE [LARGE SCALE GENOMIC DNA]</scope>
    <source>
        <strain evidence="2 3">ATCC 51230</strain>
    </source>
</reference>
<organism evidence="2 3">
    <name type="scientific">Sphingobium yanoikuyae ATCC 51230</name>
    <dbReference type="NCBI Taxonomy" id="883163"/>
    <lineage>
        <taxon>Bacteria</taxon>
        <taxon>Pseudomonadati</taxon>
        <taxon>Pseudomonadota</taxon>
        <taxon>Alphaproteobacteria</taxon>
        <taxon>Sphingomonadales</taxon>
        <taxon>Sphingomonadaceae</taxon>
        <taxon>Sphingobium</taxon>
    </lineage>
</organism>
<keyword evidence="3" id="KW-1185">Reference proteome</keyword>
<name>K9CKF5_SPHYA</name>
<accession>K9CKF5</accession>
<comment type="caution">
    <text evidence="2">The sequence shown here is derived from an EMBL/GenBank/DDBJ whole genome shotgun (WGS) entry which is preliminary data.</text>
</comment>
<feature type="compositionally biased region" description="Low complexity" evidence="1">
    <location>
        <begin position="32"/>
        <end position="46"/>
    </location>
</feature>
<evidence type="ECO:0000313" key="3">
    <source>
        <dbReference type="Proteomes" id="UP000009887"/>
    </source>
</evidence>
<protein>
    <submittedName>
        <fullName evidence="2">Uncharacterized protein</fullName>
    </submittedName>
</protein>
<evidence type="ECO:0000256" key="1">
    <source>
        <dbReference type="SAM" id="MobiDB-lite"/>
    </source>
</evidence>
<dbReference type="AlphaFoldDB" id="K9CKF5"/>
<dbReference type="Proteomes" id="UP000009887">
    <property type="component" value="Unassembled WGS sequence"/>
</dbReference>
<evidence type="ECO:0000313" key="2">
    <source>
        <dbReference type="EMBL" id="EKU72744.1"/>
    </source>
</evidence>
<dbReference type="PATRIC" id="fig|883163.3.peg.4142"/>